<dbReference type="PROSITE" id="PS01315">
    <property type="entry name" value="CDS"/>
    <property type="match status" value="1"/>
</dbReference>
<evidence type="ECO:0000256" key="1">
    <source>
        <dbReference type="ARBA" id="ARBA00001698"/>
    </source>
</evidence>
<evidence type="ECO:0000256" key="9">
    <source>
        <dbReference type="ARBA" id="ARBA00022516"/>
    </source>
</evidence>
<evidence type="ECO:0000256" key="16">
    <source>
        <dbReference type="ARBA" id="ARBA00023209"/>
    </source>
</evidence>
<keyword evidence="8" id="KW-1003">Cell membrane</keyword>
<accession>A0A7Y2EDB7</accession>
<name>A0A7Y2EDB7_UNCEI</name>
<dbReference type="PANTHER" id="PTHR46382:SF1">
    <property type="entry name" value="PHOSPHATIDATE CYTIDYLYLTRANSFERASE"/>
    <property type="match status" value="1"/>
</dbReference>
<dbReference type="InterPro" id="IPR000374">
    <property type="entry name" value="PC_trans"/>
</dbReference>
<evidence type="ECO:0000256" key="6">
    <source>
        <dbReference type="ARBA" id="ARBA00012487"/>
    </source>
</evidence>
<comment type="pathway">
    <text evidence="3 18">Phospholipid metabolism; CDP-diacylglycerol biosynthesis; CDP-diacylglycerol from sn-glycerol 3-phosphate: step 3/3.</text>
</comment>
<feature type="transmembrane region" description="Helical" evidence="19">
    <location>
        <begin position="7"/>
        <end position="28"/>
    </location>
</feature>
<keyword evidence="10 18" id="KW-0808">Transferase</keyword>
<evidence type="ECO:0000256" key="17">
    <source>
        <dbReference type="ARBA" id="ARBA00023264"/>
    </source>
</evidence>
<evidence type="ECO:0000256" key="14">
    <source>
        <dbReference type="ARBA" id="ARBA00023098"/>
    </source>
</evidence>
<dbReference type="PANTHER" id="PTHR46382">
    <property type="entry name" value="PHOSPHATIDATE CYTIDYLYLTRANSFERASE"/>
    <property type="match status" value="1"/>
</dbReference>
<comment type="catalytic activity">
    <reaction evidence="1 18">
        <text>a 1,2-diacyl-sn-glycero-3-phosphate + CTP + H(+) = a CDP-1,2-diacyl-sn-glycerol + diphosphate</text>
        <dbReference type="Rhea" id="RHEA:16229"/>
        <dbReference type="ChEBI" id="CHEBI:15378"/>
        <dbReference type="ChEBI" id="CHEBI:33019"/>
        <dbReference type="ChEBI" id="CHEBI:37563"/>
        <dbReference type="ChEBI" id="CHEBI:58332"/>
        <dbReference type="ChEBI" id="CHEBI:58608"/>
        <dbReference type="EC" id="2.7.7.41"/>
    </reaction>
</comment>
<evidence type="ECO:0000256" key="4">
    <source>
        <dbReference type="ARBA" id="ARBA00005189"/>
    </source>
</evidence>
<protein>
    <recommendedName>
        <fullName evidence="7 18">Phosphatidate cytidylyltransferase</fullName>
        <ecNumber evidence="6 18">2.7.7.41</ecNumber>
    </recommendedName>
</protein>
<evidence type="ECO:0000256" key="11">
    <source>
        <dbReference type="ARBA" id="ARBA00022692"/>
    </source>
</evidence>
<evidence type="ECO:0000256" key="3">
    <source>
        <dbReference type="ARBA" id="ARBA00005119"/>
    </source>
</evidence>
<evidence type="ECO:0000256" key="15">
    <source>
        <dbReference type="ARBA" id="ARBA00023136"/>
    </source>
</evidence>
<proteinExistence type="inferred from homology"/>
<dbReference type="Pfam" id="PF01148">
    <property type="entry name" value="CTP_transf_1"/>
    <property type="match status" value="1"/>
</dbReference>
<comment type="pathway">
    <text evidence="4">Lipid metabolism.</text>
</comment>
<evidence type="ECO:0000256" key="13">
    <source>
        <dbReference type="ARBA" id="ARBA00022989"/>
    </source>
</evidence>
<feature type="non-terminal residue" evidence="20">
    <location>
        <position position="1"/>
    </location>
</feature>
<evidence type="ECO:0000313" key="20">
    <source>
        <dbReference type="EMBL" id="NNF05983.1"/>
    </source>
</evidence>
<reference evidence="20 21" key="1">
    <citation type="submission" date="2020-03" db="EMBL/GenBank/DDBJ databases">
        <title>Metabolic flexibility allows generalist bacteria to become dominant in a frequently disturbed ecosystem.</title>
        <authorList>
            <person name="Chen Y.-J."/>
            <person name="Leung P.M."/>
            <person name="Bay S.K."/>
            <person name="Hugenholtz P."/>
            <person name="Kessler A.J."/>
            <person name="Shelley G."/>
            <person name="Waite D.W."/>
            <person name="Cook P.L."/>
            <person name="Greening C."/>
        </authorList>
    </citation>
    <scope>NUCLEOTIDE SEQUENCE [LARGE SCALE GENOMIC DNA]</scope>
    <source>
        <strain evidence="20">SS_bin_28</strain>
    </source>
</reference>
<dbReference type="EMBL" id="JABDJR010000164">
    <property type="protein sequence ID" value="NNF05983.1"/>
    <property type="molecule type" value="Genomic_DNA"/>
</dbReference>
<keyword evidence="16" id="KW-0594">Phospholipid biosynthesis</keyword>
<keyword evidence="9" id="KW-0444">Lipid biosynthesis</keyword>
<dbReference type="GO" id="GO:0016024">
    <property type="term" value="P:CDP-diacylglycerol biosynthetic process"/>
    <property type="evidence" value="ECO:0007669"/>
    <property type="project" value="UniProtKB-UniPathway"/>
</dbReference>
<comment type="subcellular location">
    <subcellularLocation>
        <location evidence="2">Cell membrane</location>
        <topology evidence="2">Multi-pass membrane protein</topology>
    </subcellularLocation>
</comment>
<organism evidence="20 21">
    <name type="scientific">Eiseniibacteriota bacterium</name>
    <dbReference type="NCBI Taxonomy" id="2212470"/>
    <lineage>
        <taxon>Bacteria</taxon>
        <taxon>Candidatus Eiseniibacteriota</taxon>
    </lineage>
</organism>
<evidence type="ECO:0000256" key="7">
    <source>
        <dbReference type="ARBA" id="ARBA00019373"/>
    </source>
</evidence>
<evidence type="ECO:0000256" key="19">
    <source>
        <dbReference type="SAM" id="Phobius"/>
    </source>
</evidence>
<dbReference type="Proteomes" id="UP000547674">
    <property type="component" value="Unassembled WGS sequence"/>
</dbReference>
<dbReference type="EC" id="2.7.7.41" evidence="6 18"/>
<gene>
    <name evidence="20" type="ORF">HKN21_04425</name>
</gene>
<keyword evidence="12 18" id="KW-0548">Nucleotidyltransferase</keyword>
<evidence type="ECO:0000313" key="21">
    <source>
        <dbReference type="Proteomes" id="UP000547674"/>
    </source>
</evidence>
<keyword evidence="11 18" id="KW-0812">Transmembrane</keyword>
<dbReference type="GO" id="GO:0005886">
    <property type="term" value="C:plasma membrane"/>
    <property type="evidence" value="ECO:0007669"/>
    <property type="project" value="UniProtKB-SubCell"/>
</dbReference>
<evidence type="ECO:0000256" key="10">
    <source>
        <dbReference type="ARBA" id="ARBA00022679"/>
    </source>
</evidence>
<evidence type="ECO:0000256" key="8">
    <source>
        <dbReference type="ARBA" id="ARBA00022475"/>
    </source>
</evidence>
<keyword evidence="13 19" id="KW-1133">Transmembrane helix</keyword>
<keyword evidence="17" id="KW-1208">Phospholipid metabolism</keyword>
<evidence type="ECO:0000256" key="2">
    <source>
        <dbReference type="ARBA" id="ARBA00004651"/>
    </source>
</evidence>
<dbReference type="GO" id="GO:0004605">
    <property type="term" value="F:phosphatidate cytidylyltransferase activity"/>
    <property type="evidence" value="ECO:0007669"/>
    <property type="project" value="UniProtKB-EC"/>
</dbReference>
<evidence type="ECO:0000256" key="5">
    <source>
        <dbReference type="ARBA" id="ARBA00010185"/>
    </source>
</evidence>
<keyword evidence="15 19" id="KW-0472">Membrane</keyword>
<dbReference type="UniPathway" id="UPA00557">
    <property type="reaction ID" value="UER00614"/>
</dbReference>
<evidence type="ECO:0000256" key="12">
    <source>
        <dbReference type="ARBA" id="ARBA00022695"/>
    </source>
</evidence>
<evidence type="ECO:0000256" key="18">
    <source>
        <dbReference type="RuleBase" id="RU003938"/>
    </source>
</evidence>
<comment type="similarity">
    <text evidence="5 18">Belongs to the CDS family.</text>
</comment>
<sequence length="102" mass="10430">ISPHKSVEGFLAGILGSSLVVAGAAQLASPSLLTVWQGLAAGAALGAAASLGDLIESMIKRNLNAKDTSRVIPGHGGVLDRIDSLLLTTPVAFYAFRLFLDS</sequence>
<keyword evidence="14" id="KW-0443">Lipid metabolism</keyword>
<comment type="caution">
    <text evidence="20">The sequence shown here is derived from an EMBL/GenBank/DDBJ whole genome shotgun (WGS) entry which is preliminary data.</text>
</comment>
<dbReference type="AlphaFoldDB" id="A0A7Y2EDB7"/>
<feature type="transmembrane region" description="Helical" evidence="19">
    <location>
        <begin position="34"/>
        <end position="55"/>
    </location>
</feature>